<evidence type="ECO:0000313" key="8">
    <source>
        <dbReference type="EMBL" id="SCU80389.1"/>
    </source>
</evidence>
<dbReference type="GO" id="GO:0006623">
    <property type="term" value="P:protein targeting to vacuole"/>
    <property type="evidence" value="ECO:0007669"/>
    <property type="project" value="EnsemblFungi"/>
</dbReference>
<dbReference type="GO" id="GO:0019905">
    <property type="term" value="F:syntaxin binding"/>
    <property type="evidence" value="ECO:0007669"/>
    <property type="project" value="TreeGrafter"/>
</dbReference>
<dbReference type="PANTHER" id="PTHR12965:SF0">
    <property type="entry name" value="VACUOLAR PROTEIN SORTING-ASSOCIATED PROTEIN 54"/>
    <property type="match status" value="1"/>
</dbReference>
<evidence type="ECO:0000256" key="7">
    <source>
        <dbReference type="SAM" id="MobiDB-lite"/>
    </source>
</evidence>
<evidence type="ECO:0000256" key="6">
    <source>
        <dbReference type="ARBA" id="ARBA00023054"/>
    </source>
</evidence>
<dbReference type="GO" id="GO:0042147">
    <property type="term" value="P:retrograde transport, endosome to Golgi"/>
    <property type="evidence" value="ECO:0007669"/>
    <property type="project" value="EnsemblFungi"/>
</dbReference>
<dbReference type="GO" id="GO:0006896">
    <property type="term" value="P:Golgi to vacuole transport"/>
    <property type="evidence" value="ECO:0007669"/>
    <property type="project" value="EnsemblFungi"/>
</dbReference>
<dbReference type="InterPro" id="IPR039745">
    <property type="entry name" value="Vps54"/>
</dbReference>
<evidence type="ECO:0000256" key="5">
    <source>
        <dbReference type="ARBA" id="ARBA00023034"/>
    </source>
</evidence>
<dbReference type="GO" id="GO:0030476">
    <property type="term" value="P:ascospore wall assembly"/>
    <property type="evidence" value="ECO:0007669"/>
    <property type="project" value="EnsemblFungi"/>
</dbReference>
<evidence type="ECO:0000256" key="4">
    <source>
        <dbReference type="ARBA" id="ARBA00022927"/>
    </source>
</evidence>
<keyword evidence="6" id="KW-0175">Coiled coil</keyword>
<feature type="compositionally biased region" description="Polar residues" evidence="7">
    <location>
        <begin position="12"/>
        <end position="21"/>
    </location>
</feature>
<keyword evidence="9" id="KW-1185">Reference proteome</keyword>
<dbReference type="Proteomes" id="UP000190274">
    <property type="component" value="Chromosome B"/>
</dbReference>
<feature type="region of interest" description="Disordered" evidence="7">
    <location>
        <begin position="1"/>
        <end position="25"/>
    </location>
</feature>
<sequence>MLKGSSPLKGESSFSVDQTPPSLKIPNFARQDAECSPSPFLDESPSLNDDLMSVNSSINKTDRLRYLSGRISAESASVRQSFESTSVWGRQSKLYAPGADIHSGSEEYSPLGNNSVYELVMNTRRRNWLKRPTIDDIPPIILSKNELPATWREDTEKYTGNIKSEHKQFEYHNNLEAVKGLNRLRFEELGKEVSRQSSQEELGENEDFKPRQDGMPTGIPKFYFDENFKLDDSRAFRKIIDDLDFQIEDLYSESKEDRNATYQNLKERLTDYLDDIEYLLVIEISKSSNSFFYALEDVDKIDSKAADTIEKLAAVSQGLLEVDRDWFQAQIKLLQKKIKRKNIEKLEQGLLQAKLVTELVAECKNLFKDGNHAKCLELVNHVNNLLKGDDNHDEDIQEMTKKWPYKLSNLWSTPAFANIVEELTGMCVEIAGAYSLDFSEILLQEIRLSYTPETELSAYAFSQQRLNDSDQDAALAASVKDITKKLLQCGGVASAFQHYNERFLVELKNIIKDFLPKESQIDMESADRTADSKNIGNGSKLSRLIRAQTPSDFQEMLIKIFVRETEALRRLSRHQKVLLDVALSHFTGNVNGKVADPEMIMQLDINPAIHEGVRTVQLRMGKIIAVRRDLTAKLRYDHFLQLCSVCFWFDRKCEDITGELLTKYLRDVLTMQIKTFCATLNSQNAVNIRTAVEKESWTPSIVEAHVQRDVNDVVSSVHITPASWVAIMDLGSETPGTGDSVDIPVNEETLGSPSRGHRKSVVVNDKTFVASGALLEVIGVIKSMLVLSVNLPSSFLATFEKNCYDLMLYFNSRAMASVSTGADNTPSLKSGKNLSILGESLDCLTEFATLIQMFYQRLSSIHRDFEAITPETYMQLMKVFQTSSDKLYQAHAPPPPV</sequence>
<dbReference type="PANTHER" id="PTHR12965">
    <property type="entry name" value="VACUOLAR PROTEIN SORTING 54"/>
    <property type="match status" value="1"/>
</dbReference>
<dbReference type="GO" id="GO:0000938">
    <property type="term" value="C:GARP complex"/>
    <property type="evidence" value="ECO:0007669"/>
    <property type="project" value="EnsemblFungi"/>
</dbReference>
<dbReference type="OrthoDB" id="10259024at2759"/>
<evidence type="ECO:0000256" key="1">
    <source>
        <dbReference type="ARBA" id="ARBA00004601"/>
    </source>
</evidence>
<feature type="region of interest" description="Disordered" evidence="7">
    <location>
        <begin position="735"/>
        <end position="757"/>
    </location>
</feature>
<dbReference type="EMBL" id="LT598456">
    <property type="protein sequence ID" value="SCU80389.1"/>
    <property type="molecule type" value="Genomic_DNA"/>
</dbReference>
<dbReference type="GO" id="GO:0090156">
    <property type="term" value="P:intracellular sphingolipid homeostasis"/>
    <property type="evidence" value="ECO:0007669"/>
    <property type="project" value="EnsemblFungi"/>
</dbReference>
<reference evidence="9" key="1">
    <citation type="submission" date="2016-03" db="EMBL/GenBank/DDBJ databases">
        <authorList>
            <person name="Devillers H."/>
        </authorList>
    </citation>
    <scope>NUCLEOTIDE SEQUENCE [LARGE SCALE GENOMIC DNA]</scope>
</reference>
<evidence type="ECO:0000256" key="3">
    <source>
        <dbReference type="ARBA" id="ARBA00022448"/>
    </source>
</evidence>
<evidence type="ECO:0000313" key="9">
    <source>
        <dbReference type="Proteomes" id="UP000190274"/>
    </source>
</evidence>
<keyword evidence="4" id="KW-0653">Protein transport</keyword>
<comment type="subcellular location">
    <subcellularLocation>
        <location evidence="1">Golgi apparatus</location>
        <location evidence="1">trans-Golgi network</location>
    </subcellularLocation>
</comment>
<comment type="similarity">
    <text evidence="2">Belongs to the VPS54 family.</text>
</comment>
<feature type="region of interest" description="Disordered" evidence="7">
    <location>
        <begin position="192"/>
        <end position="215"/>
    </location>
</feature>
<evidence type="ECO:0000256" key="2">
    <source>
        <dbReference type="ARBA" id="ARBA00009150"/>
    </source>
</evidence>
<dbReference type="GO" id="GO:0005829">
    <property type="term" value="C:cytosol"/>
    <property type="evidence" value="ECO:0007669"/>
    <property type="project" value="GOC"/>
</dbReference>
<organism evidence="8 9">
    <name type="scientific">Lachancea dasiensis</name>
    <dbReference type="NCBI Taxonomy" id="1072105"/>
    <lineage>
        <taxon>Eukaryota</taxon>
        <taxon>Fungi</taxon>
        <taxon>Dikarya</taxon>
        <taxon>Ascomycota</taxon>
        <taxon>Saccharomycotina</taxon>
        <taxon>Saccharomycetes</taxon>
        <taxon>Saccharomycetales</taxon>
        <taxon>Saccharomycetaceae</taxon>
        <taxon>Lachancea</taxon>
    </lineage>
</organism>
<name>A0A1G4ITU5_9SACH</name>
<accession>A0A1G4ITU5</accession>
<dbReference type="STRING" id="1266660.A0A1G4ITU5"/>
<proteinExistence type="inferred from homology"/>
<gene>
    <name evidence="8" type="ORF">LADA_0B07096G</name>
</gene>
<protein>
    <submittedName>
        <fullName evidence="8">LADA_0B07096g1_1</fullName>
    </submittedName>
</protein>
<keyword evidence="3" id="KW-0813">Transport</keyword>
<dbReference type="AlphaFoldDB" id="A0A1G4ITU5"/>
<keyword evidence="5" id="KW-0333">Golgi apparatus</keyword>